<dbReference type="AlphaFoldDB" id="X1CWZ9"/>
<evidence type="ECO:0000313" key="1">
    <source>
        <dbReference type="EMBL" id="GAG97452.1"/>
    </source>
</evidence>
<gene>
    <name evidence="1" type="ORF">S01H4_45224</name>
</gene>
<protein>
    <recommendedName>
        <fullName evidence="2">ATP-dependent helicase C-terminal domain-containing protein</fullName>
    </recommendedName>
</protein>
<comment type="caution">
    <text evidence="1">The sequence shown here is derived from an EMBL/GenBank/DDBJ whole genome shotgun (WGS) entry which is preliminary data.</text>
</comment>
<name>X1CWZ9_9ZZZZ</name>
<evidence type="ECO:0008006" key="2">
    <source>
        <dbReference type="Google" id="ProtNLM"/>
    </source>
</evidence>
<sequence length="44" mass="5510">AIIFMDFRFKQKHKWISEWVRKELEVVPDKKGALIKYLYPFWHS</sequence>
<reference evidence="1" key="1">
    <citation type="journal article" date="2014" name="Front. Microbiol.">
        <title>High frequency of phylogenetically diverse reductive dehalogenase-homologous genes in deep subseafloor sedimentary metagenomes.</title>
        <authorList>
            <person name="Kawai M."/>
            <person name="Futagami T."/>
            <person name="Toyoda A."/>
            <person name="Takaki Y."/>
            <person name="Nishi S."/>
            <person name="Hori S."/>
            <person name="Arai W."/>
            <person name="Tsubouchi T."/>
            <person name="Morono Y."/>
            <person name="Uchiyama I."/>
            <person name="Ito T."/>
            <person name="Fujiyama A."/>
            <person name="Inagaki F."/>
            <person name="Takami H."/>
        </authorList>
    </citation>
    <scope>NUCLEOTIDE SEQUENCE</scope>
    <source>
        <strain evidence="1">Expedition CK06-06</strain>
    </source>
</reference>
<proteinExistence type="predicted"/>
<organism evidence="1">
    <name type="scientific">marine sediment metagenome</name>
    <dbReference type="NCBI Taxonomy" id="412755"/>
    <lineage>
        <taxon>unclassified sequences</taxon>
        <taxon>metagenomes</taxon>
        <taxon>ecological metagenomes</taxon>
    </lineage>
</organism>
<dbReference type="EMBL" id="BART01025158">
    <property type="protein sequence ID" value="GAG97452.1"/>
    <property type="molecule type" value="Genomic_DNA"/>
</dbReference>
<feature type="non-terminal residue" evidence="1">
    <location>
        <position position="1"/>
    </location>
</feature>
<accession>X1CWZ9</accession>